<keyword evidence="7" id="KW-0677">Repeat</keyword>
<comment type="caution">
    <text evidence="13">The sequence shown here is derived from an EMBL/GenBank/DDBJ whole genome shotgun (WGS) entry which is preliminary data.</text>
</comment>
<gene>
    <name evidence="13" type="ORF">LIER_39666</name>
</gene>
<evidence type="ECO:0000313" key="13">
    <source>
        <dbReference type="EMBL" id="GAA0163817.1"/>
    </source>
</evidence>
<evidence type="ECO:0000256" key="4">
    <source>
        <dbReference type="ARBA" id="ARBA00022614"/>
    </source>
</evidence>
<keyword evidence="11" id="KW-0325">Glycoprotein</keyword>
<dbReference type="GO" id="GO:0051707">
    <property type="term" value="P:response to other organism"/>
    <property type="evidence" value="ECO:0007669"/>
    <property type="project" value="UniProtKB-ARBA"/>
</dbReference>
<dbReference type="PANTHER" id="PTHR27004:SF428">
    <property type="entry name" value="OS01G0160600 PROTEIN"/>
    <property type="match status" value="1"/>
</dbReference>
<dbReference type="EMBL" id="BAABME010021633">
    <property type="protein sequence ID" value="GAA0163817.1"/>
    <property type="molecule type" value="Genomic_DNA"/>
</dbReference>
<organism evidence="13 14">
    <name type="scientific">Lithospermum erythrorhizon</name>
    <name type="common">Purple gromwell</name>
    <name type="synonym">Lithospermum officinale var. erythrorhizon</name>
    <dbReference type="NCBI Taxonomy" id="34254"/>
    <lineage>
        <taxon>Eukaryota</taxon>
        <taxon>Viridiplantae</taxon>
        <taxon>Streptophyta</taxon>
        <taxon>Embryophyta</taxon>
        <taxon>Tracheophyta</taxon>
        <taxon>Spermatophyta</taxon>
        <taxon>Magnoliopsida</taxon>
        <taxon>eudicotyledons</taxon>
        <taxon>Gunneridae</taxon>
        <taxon>Pentapetalae</taxon>
        <taxon>asterids</taxon>
        <taxon>lamiids</taxon>
        <taxon>Boraginales</taxon>
        <taxon>Boraginaceae</taxon>
        <taxon>Boraginoideae</taxon>
        <taxon>Lithospermeae</taxon>
        <taxon>Lithospermum</taxon>
    </lineage>
</organism>
<dbReference type="FunFam" id="3.80.10.10:FF:000041">
    <property type="entry name" value="LRR receptor-like serine/threonine-protein kinase ERECTA"/>
    <property type="match status" value="1"/>
</dbReference>
<accession>A0AAV3QLB4</accession>
<dbReference type="FunFam" id="3.80.10.10:FF:000111">
    <property type="entry name" value="LRR receptor-like serine/threonine-protein kinase ERECTA"/>
    <property type="match status" value="1"/>
</dbReference>
<dbReference type="SMART" id="SM00369">
    <property type="entry name" value="LRR_TYP"/>
    <property type="match status" value="9"/>
</dbReference>
<keyword evidence="10" id="KW-0675">Receptor</keyword>
<comment type="similarity">
    <text evidence="2">Belongs to the RLP family.</text>
</comment>
<evidence type="ECO:0000256" key="8">
    <source>
        <dbReference type="ARBA" id="ARBA00022989"/>
    </source>
</evidence>
<evidence type="ECO:0000256" key="12">
    <source>
        <dbReference type="SAM" id="Phobius"/>
    </source>
</evidence>
<dbReference type="PANTHER" id="PTHR27004">
    <property type="entry name" value="RECEPTOR-LIKE PROTEIN 12 ISOFORM X1"/>
    <property type="match status" value="1"/>
</dbReference>
<keyword evidence="3" id="KW-1003">Cell membrane</keyword>
<dbReference type="FunFam" id="3.80.10.10:FF:000095">
    <property type="entry name" value="LRR receptor-like serine/threonine-protein kinase GSO1"/>
    <property type="match status" value="1"/>
</dbReference>
<dbReference type="InterPro" id="IPR001611">
    <property type="entry name" value="Leu-rich_rpt"/>
</dbReference>
<sequence>MLKALKLSANKLTSSSVSSILSNLTQLEIIDLSDNPLYEMPPELFELSSLQRINLQQTQLYGPIPKSFSNLVNLKYLKLASNNLSGPIIQKRTFSNLVNLEYLSLASNNFTGPIEIDALYNLVNLTSLDLSSNNFGTTLDVKFLSRLKSLRILDLSFSSLTLINEDNITLPMISIVSLRLGSCNISDLDILRSIVVQRDVHLPNNKIHGQLPEWIWSKWSNVIELDLSNNFLTHIGNKIPLQRLIGLELRSNLLNGQLPILPQSITSLDLSDNQFHGEIKPSICELELYVLLDLSNNSLNGALPHCIGMMGLQVLDLHMNNLQGNIPNTFPMNSGLMSLNLRGNRFEGEVPHSLSNCSNLKFLDLSENNLNDTFPIWLGNLPNLRVLSLKSNKLYGPISFPPHASADAFSHVQILDLSYNQLNGSLPFSLFRRLRQMMSVDETILGYFGDEYPIYEVNDYHDSMAMVLNGNIMQLERIQSSRTGIDLSSNHFEGEIPSSIGGLIAIQQLNLSQNNFTGQLPPQIGNLSNLHSLDLSSNQLDGHIPDKFAALGFLAVMNLSYNHLTGPIPSGTQLQSFSNASYMGNDGLCGFPLSKSCGNHESPQHGFPDEEDDREFFDGFTWQSVVVGYCVGICIGLVIGSLMFFIEKPKWLIRIVQEEAYRMILKYKARNGIRLT</sequence>
<reference evidence="13 14" key="1">
    <citation type="submission" date="2024-01" db="EMBL/GenBank/DDBJ databases">
        <title>The complete chloroplast genome sequence of Lithospermum erythrorhizon: insights into the phylogenetic relationship among Boraginaceae species and the maternal lineages of purple gromwells.</title>
        <authorList>
            <person name="Okada T."/>
            <person name="Watanabe K."/>
        </authorList>
    </citation>
    <scope>NUCLEOTIDE SEQUENCE [LARGE SCALE GENOMIC DNA]</scope>
</reference>
<proteinExistence type="inferred from homology"/>
<keyword evidence="14" id="KW-1185">Reference proteome</keyword>
<keyword evidence="4" id="KW-0433">Leucine-rich repeat</keyword>
<evidence type="ECO:0000256" key="1">
    <source>
        <dbReference type="ARBA" id="ARBA00004251"/>
    </source>
</evidence>
<keyword evidence="6" id="KW-0732">Signal</keyword>
<evidence type="ECO:0000256" key="9">
    <source>
        <dbReference type="ARBA" id="ARBA00023136"/>
    </source>
</evidence>
<dbReference type="Pfam" id="PF13855">
    <property type="entry name" value="LRR_8"/>
    <property type="match status" value="3"/>
</dbReference>
<dbReference type="PRINTS" id="PR00019">
    <property type="entry name" value="LEURICHRPT"/>
</dbReference>
<evidence type="ECO:0000256" key="3">
    <source>
        <dbReference type="ARBA" id="ARBA00022475"/>
    </source>
</evidence>
<dbReference type="InterPro" id="IPR003591">
    <property type="entry name" value="Leu-rich_rpt_typical-subtyp"/>
</dbReference>
<keyword evidence="5 12" id="KW-0812">Transmembrane</keyword>
<protein>
    <submittedName>
        <fullName evidence="13">Uncharacterized protein</fullName>
    </submittedName>
</protein>
<dbReference type="Gene3D" id="3.80.10.10">
    <property type="entry name" value="Ribonuclease Inhibitor"/>
    <property type="match status" value="2"/>
</dbReference>
<name>A0AAV3QLB4_LITER</name>
<keyword evidence="8 12" id="KW-1133">Transmembrane helix</keyword>
<evidence type="ECO:0000313" key="14">
    <source>
        <dbReference type="Proteomes" id="UP001454036"/>
    </source>
</evidence>
<feature type="transmembrane region" description="Helical" evidence="12">
    <location>
        <begin position="626"/>
        <end position="646"/>
    </location>
</feature>
<evidence type="ECO:0000256" key="6">
    <source>
        <dbReference type="ARBA" id="ARBA00022729"/>
    </source>
</evidence>
<comment type="subcellular location">
    <subcellularLocation>
        <location evidence="1">Cell membrane</location>
        <topology evidence="1">Single-pass type I membrane protein</topology>
    </subcellularLocation>
</comment>
<evidence type="ECO:0000256" key="11">
    <source>
        <dbReference type="ARBA" id="ARBA00023180"/>
    </source>
</evidence>
<dbReference type="GO" id="GO:0006952">
    <property type="term" value="P:defense response"/>
    <property type="evidence" value="ECO:0007669"/>
    <property type="project" value="UniProtKB-ARBA"/>
</dbReference>
<dbReference type="SUPFAM" id="SSF52058">
    <property type="entry name" value="L domain-like"/>
    <property type="match status" value="2"/>
</dbReference>
<evidence type="ECO:0000256" key="7">
    <source>
        <dbReference type="ARBA" id="ARBA00022737"/>
    </source>
</evidence>
<evidence type="ECO:0000256" key="5">
    <source>
        <dbReference type="ARBA" id="ARBA00022692"/>
    </source>
</evidence>
<keyword evidence="9 12" id="KW-0472">Membrane</keyword>
<dbReference type="InterPro" id="IPR032675">
    <property type="entry name" value="LRR_dom_sf"/>
</dbReference>
<dbReference type="PROSITE" id="PS51450">
    <property type="entry name" value="LRR"/>
    <property type="match status" value="1"/>
</dbReference>
<dbReference type="Proteomes" id="UP001454036">
    <property type="component" value="Unassembled WGS sequence"/>
</dbReference>
<evidence type="ECO:0000256" key="10">
    <source>
        <dbReference type="ARBA" id="ARBA00023170"/>
    </source>
</evidence>
<evidence type="ECO:0000256" key="2">
    <source>
        <dbReference type="ARBA" id="ARBA00009592"/>
    </source>
</evidence>
<dbReference type="GO" id="GO:0005886">
    <property type="term" value="C:plasma membrane"/>
    <property type="evidence" value="ECO:0007669"/>
    <property type="project" value="UniProtKB-SubCell"/>
</dbReference>
<dbReference type="Pfam" id="PF00560">
    <property type="entry name" value="LRR_1"/>
    <property type="match status" value="6"/>
</dbReference>
<dbReference type="AlphaFoldDB" id="A0AAV3QLB4"/>